<name>A0A6G1QR71_CHAAH</name>
<evidence type="ECO:0000313" key="3">
    <source>
        <dbReference type="Proteomes" id="UP000503349"/>
    </source>
</evidence>
<evidence type="ECO:0000256" key="1">
    <source>
        <dbReference type="SAM" id="MobiDB-lite"/>
    </source>
</evidence>
<dbReference type="Proteomes" id="UP000503349">
    <property type="component" value="Chromosome 20"/>
</dbReference>
<accession>A0A6G1QR71</accession>
<protein>
    <submittedName>
        <fullName evidence="2">Uncharacterized protein</fullName>
    </submittedName>
</protein>
<dbReference type="EMBL" id="CM015731">
    <property type="protein sequence ID" value="KAF3704793.1"/>
    <property type="molecule type" value="Genomic_DNA"/>
</dbReference>
<evidence type="ECO:0000313" key="2">
    <source>
        <dbReference type="EMBL" id="KAF3704793.1"/>
    </source>
</evidence>
<sequence length="109" mass="12097">MQNNLYNEPSSKRDADQLTHAWSAMSVKDNLNQSILAESAISSRQQDTFYVLLQDAFGTTKYWLTLTPISAFGSQHISGHTRGKKQHVSSSSSSDESRKNMTGLKVCPC</sequence>
<keyword evidence="3" id="KW-1185">Reference proteome</keyword>
<gene>
    <name evidence="2" type="ORF">EXN66_Car020483</name>
</gene>
<reference evidence="3" key="2">
    <citation type="submission" date="2019-02" db="EMBL/GenBank/DDBJ databases">
        <title>Opniocepnalus argus Var Kimnra genome.</title>
        <authorList>
            <person name="Zhou C."/>
            <person name="Xiao S."/>
        </authorList>
    </citation>
    <scope>NUCLEOTIDE SEQUENCE [LARGE SCALE GENOMIC DNA]</scope>
</reference>
<dbReference type="AlphaFoldDB" id="A0A6G1QR71"/>
<feature type="region of interest" description="Disordered" evidence="1">
    <location>
        <begin position="75"/>
        <end position="109"/>
    </location>
</feature>
<organism evidence="2 3">
    <name type="scientific">Channa argus</name>
    <name type="common">Northern snakehead</name>
    <name type="synonym">Ophicephalus argus</name>
    <dbReference type="NCBI Taxonomy" id="215402"/>
    <lineage>
        <taxon>Eukaryota</taxon>
        <taxon>Metazoa</taxon>
        <taxon>Chordata</taxon>
        <taxon>Craniata</taxon>
        <taxon>Vertebrata</taxon>
        <taxon>Euteleostomi</taxon>
        <taxon>Actinopterygii</taxon>
        <taxon>Neopterygii</taxon>
        <taxon>Teleostei</taxon>
        <taxon>Neoteleostei</taxon>
        <taxon>Acanthomorphata</taxon>
        <taxon>Anabantaria</taxon>
        <taxon>Anabantiformes</taxon>
        <taxon>Channoidei</taxon>
        <taxon>Channidae</taxon>
        <taxon>Channa</taxon>
    </lineage>
</organism>
<reference evidence="2 3" key="1">
    <citation type="submission" date="2019-02" db="EMBL/GenBank/DDBJ databases">
        <title>Opniocepnalus argus genome.</title>
        <authorList>
            <person name="Zhou C."/>
            <person name="Xiao S."/>
        </authorList>
    </citation>
    <scope>NUCLEOTIDE SEQUENCE [LARGE SCALE GENOMIC DNA]</scope>
    <source>
        <strain evidence="2">OARG1902GOOAL</strain>
        <tissue evidence="2">Muscle</tissue>
    </source>
</reference>
<proteinExistence type="predicted"/>